<evidence type="ECO:0000313" key="1">
    <source>
        <dbReference type="EMBL" id="KAB7531327.1"/>
    </source>
</evidence>
<protein>
    <recommendedName>
        <fullName evidence="3">Alpha/beta hydrolase</fullName>
    </recommendedName>
</protein>
<comment type="caution">
    <text evidence="1">The sequence shown here is derived from an EMBL/GenBank/DDBJ whole genome shotgun (WGS) entry which is preliminary data.</text>
</comment>
<dbReference type="RefSeq" id="WP_152131133.1">
    <property type="nucleotide sequence ID" value="NZ_WELG01000001.1"/>
</dbReference>
<gene>
    <name evidence="1" type="ORF">F8C76_07490</name>
</gene>
<dbReference type="AlphaFoldDB" id="A0A6I1E294"/>
<accession>A0A6I1E294</accession>
<dbReference type="Proteomes" id="UP000429785">
    <property type="component" value="Unassembled WGS sequence"/>
</dbReference>
<name>A0A6I1E294_9FLAO</name>
<evidence type="ECO:0008006" key="3">
    <source>
        <dbReference type="Google" id="ProtNLM"/>
    </source>
</evidence>
<reference evidence="1 2" key="1">
    <citation type="submission" date="2019-10" db="EMBL/GenBank/DDBJ databases">
        <title>Muricauda olearia CL-SS4 JCM15563 genome.</title>
        <authorList>
            <person name="Liu L."/>
        </authorList>
    </citation>
    <scope>NUCLEOTIDE SEQUENCE [LARGE SCALE GENOMIC DNA]</scope>
    <source>
        <strain evidence="1 2">CL-SS4</strain>
    </source>
</reference>
<proteinExistence type="predicted"/>
<dbReference type="OrthoDB" id="835246at2"/>
<sequence length="305" mass="33387">MNTYVTFRSQVISLGLVGMLMLGCATSKKEVVPQMRQAPSPMQDHIREHARLKNEEPPGTKMVLEGILSKPVTVYMPPAANGVQELDLLIHFHGAPFVAMQAVHNLEKPMALAVVQQGSGSSVYAAPFVDVAVYPRLLKAIQDKLGVDRVGKVYFSSFSAGYGAVRELLKAHEAKIDGILLLDGLHTDYIPDSTPLAQGGQLNAEKMKGFLAFAQKAVKGEKKILITHSEIFPGTYASTTETADWLINELGLQRNPILEWGPMGMQQVSETQKGNFEVRAFVGNTAPDHVDHLHGLTVFLQIMEE</sequence>
<dbReference type="EMBL" id="WELG01000001">
    <property type="protein sequence ID" value="KAB7531327.1"/>
    <property type="molecule type" value="Genomic_DNA"/>
</dbReference>
<dbReference type="SUPFAM" id="SSF53474">
    <property type="entry name" value="alpha/beta-Hydrolases"/>
    <property type="match status" value="1"/>
</dbReference>
<dbReference type="InterPro" id="IPR029058">
    <property type="entry name" value="AB_hydrolase_fold"/>
</dbReference>
<evidence type="ECO:0000313" key="2">
    <source>
        <dbReference type="Proteomes" id="UP000429785"/>
    </source>
</evidence>
<organism evidence="1 2">
    <name type="scientific">Flagellimonas olearia</name>
    <dbReference type="NCBI Taxonomy" id="552546"/>
    <lineage>
        <taxon>Bacteria</taxon>
        <taxon>Pseudomonadati</taxon>
        <taxon>Bacteroidota</taxon>
        <taxon>Flavobacteriia</taxon>
        <taxon>Flavobacteriales</taxon>
        <taxon>Flavobacteriaceae</taxon>
        <taxon>Flagellimonas</taxon>
    </lineage>
</organism>